<evidence type="ECO:0000313" key="4">
    <source>
        <dbReference type="EMBL" id="CAF1312652.1"/>
    </source>
</evidence>
<dbReference type="SMART" id="SM00028">
    <property type="entry name" value="TPR"/>
    <property type="match status" value="6"/>
</dbReference>
<dbReference type="PROSITE" id="PS50005">
    <property type="entry name" value="TPR"/>
    <property type="match status" value="1"/>
</dbReference>
<dbReference type="SUPFAM" id="SSF56399">
    <property type="entry name" value="ADP-ribosylation"/>
    <property type="match status" value="1"/>
</dbReference>
<dbReference type="PANTHER" id="PTHR45641">
    <property type="entry name" value="TETRATRICOPEPTIDE REPEAT PROTEIN (AFU_ORTHOLOGUE AFUA_6G03870)"/>
    <property type="match status" value="1"/>
</dbReference>
<protein>
    <recommendedName>
        <fullName evidence="7">Tetratricopeptide repeat protein</fullName>
    </recommendedName>
</protein>
<feature type="repeat" description="TPR" evidence="3">
    <location>
        <begin position="324"/>
        <end position="357"/>
    </location>
</feature>
<comment type="caution">
    <text evidence="4">The sequence shown here is derived from an EMBL/GenBank/DDBJ whole genome shotgun (WGS) entry which is preliminary data.</text>
</comment>
<dbReference type="Gene3D" id="1.25.40.10">
    <property type="entry name" value="Tetratricopeptide repeat domain"/>
    <property type="match status" value="3"/>
</dbReference>
<dbReference type="PANTHER" id="PTHR45641:SF1">
    <property type="entry name" value="AAA+ ATPASE DOMAIN-CONTAINING PROTEIN"/>
    <property type="match status" value="1"/>
</dbReference>
<keyword evidence="1" id="KW-0677">Repeat</keyword>
<dbReference type="Gene3D" id="3.90.176.10">
    <property type="entry name" value="Toxin ADP-ribosyltransferase, Chain A, domain 1"/>
    <property type="match status" value="1"/>
</dbReference>
<accession>A0A815EKA5</accession>
<name>A0A815EKA5_9BILA</name>
<evidence type="ECO:0000313" key="5">
    <source>
        <dbReference type="EMBL" id="CAF4151565.1"/>
    </source>
</evidence>
<keyword evidence="6" id="KW-1185">Reference proteome</keyword>
<reference evidence="4" key="1">
    <citation type="submission" date="2021-02" db="EMBL/GenBank/DDBJ databases">
        <authorList>
            <person name="Nowell W R."/>
        </authorList>
    </citation>
    <scope>NUCLEOTIDE SEQUENCE</scope>
</reference>
<dbReference type="AlphaFoldDB" id="A0A815EKA5"/>
<sequence>LKIPQTEHSKTQMLNECRLYYKDDVTEQQKIDDFETNYSAKNAIRWYTRDCFVYRLLNKAFRTQNIEIIFKFRFFLTDLYNQLNELYHEYTSMLSSIDYTILTLYRGQHLSIDEFKKVKNNIGGKLSMNTFLSTTIDKYVALVYAGNGSKRPLNESVLFEMTIDTTVITEKRFADIGGHSYFESENEILISFGSVYRIDSVEEINGGPVWIVKLTFISEENERFCNLLPIPTTTDDFHETPDLIFIGNILIEMGQYQKAERFYKMVLNELLPNDSNILEVYNNLAIVYMGYGDTVTALSMAEKALEWIEKYTSSQSKQATNLLTMTYLYLGTIHSENNNHDTALGYYRKCLTYPQDNKSVLSSIYDGIAGEYRHLENLDLALKNQQKCFELACEIFPENHPNIGQYHINLGYIYLKHGDHNDLGFEHLQKGQKIIEEYYPITHPQLALTYYNLGFIYGLLYNINLAYDYFAKALDYGLKSLNSDHPRIKLYRESVSTAKRLLIMTNFEMMYYIKINHPELAADFGEDALEKASLMPTQTTMQDLSNIIHINPDHEKPQIFHLN</sequence>
<dbReference type="Pfam" id="PF13176">
    <property type="entry name" value="TPR_7"/>
    <property type="match status" value="1"/>
</dbReference>
<evidence type="ECO:0000313" key="6">
    <source>
        <dbReference type="Proteomes" id="UP000663829"/>
    </source>
</evidence>
<gene>
    <name evidence="4" type="ORF">GPM918_LOCUS29073</name>
    <name evidence="5" type="ORF">SRO942_LOCUS29623</name>
</gene>
<evidence type="ECO:0008006" key="7">
    <source>
        <dbReference type="Google" id="ProtNLM"/>
    </source>
</evidence>
<keyword evidence="2 3" id="KW-0802">TPR repeat</keyword>
<dbReference type="Proteomes" id="UP000681722">
    <property type="component" value="Unassembled WGS sequence"/>
</dbReference>
<dbReference type="InterPro" id="IPR011990">
    <property type="entry name" value="TPR-like_helical_dom_sf"/>
</dbReference>
<evidence type="ECO:0000256" key="2">
    <source>
        <dbReference type="ARBA" id="ARBA00022803"/>
    </source>
</evidence>
<feature type="non-terminal residue" evidence="4">
    <location>
        <position position="1"/>
    </location>
</feature>
<dbReference type="SUPFAM" id="SSF81901">
    <property type="entry name" value="HCP-like"/>
    <property type="match status" value="1"/>
</dbReference>
<evidence type="ECO:0000256" key="3">
    <source>
        <dbReference type="PROSITE-ProRule" id="PRU00339"/>
    </source>
</evidence>
<evidence type="ECO:0000256" key="1">
    <source>
        <dbReference type="ARBA" id="ARBA00022737"/>
    </source>
</evidence>
<dbReference type="InterPro" id="IPR019734">
    <property type="entry name" value="TPR_rpt"/>
</dbReference>
<organism evidence="4 6">
    <name type="scientific">Didymodactylos carnosus</name>
    <dbReference type="NCBI Taxonomy" id="1234261"/>
    <lineage>
        <taxon>Eukaryota</taxon>
        <taxon>Metazoa</taxon>
        <taxon>Spiralia</taxon>
        <taxon>Gnathifera</taxon>
        <taxon>Rotifera</taxon>
        <taxon>Eurotatoria</taxon>
        <taxon>Bdelloidea</taxon>
        <taxon>Philodinida</taxon>
        <taxon>Philodinidae</taxon>
        <taxon>Didymodactylos</taxon>
    </lineage>
</organism>
<dbReference type="PROSITE" id="PS51996">
    <property type="entry name" value="TR_MART"/>
    <property type="match status" value="1"/>
</dbReference>
<proteinExistence type="predicted"/>
<dbReference type="OrthoDB" id="9991614at2759"/>
<dbReference type="EMBL" id="CAJNOQ010013012">
    <property type="protein sequence ID" value="CAF1312652.1"/>
    <property type="molecule type" value="Genomic_DNA"/>
</dbReference>
<dbReference type="EMBL" id="CAJOBC010043319">
    <property type="protein sequence ID" value="CAF4151565.1"/>
    <property type="molecule type" value="Genomic_DNA"/>
</dbReference>
<dbReference type="Proteomes" id="UP000663829">
    <property type="component" value="Unassembled WGS sequence"/>
</dbReference>